<evidence type="ECO:0000256" key="7">
    <source>
        <dbReference type="ARBA" id="ARBA00022840"/>
    </source>
</evidence>
<dbReference type="InterPro" id="IPR045864">
    <property type="entry name" value="aa-tRNA-synth_II/BPL/LPL"/>
</dbReference>
<evidence type="ECO:0000313" key="15">
    <source>
        <dbReference type="Proteomes" id="UP000056466"/>
    </source>
</evidence>
<feature type="binding site" evidence="12">
    <location>
        <position position="128"/>
    </location>
    <ligand>
        <name>L-histidine</name>
        <dbReference type="ChEBI" id="CHEBI:57595"/>
    </ligand>
</feature>
<dbReference type="SUPFAM" id="SSF55681">
    <property type="entry name" value="Class II aaRS and biotin synthetases"/>
    <property type="match status" value="1"/>
</dbReference>
<comment type="similarity">
    <text evidence="2 11">Belongs to the class-II aminoacyl-tRNA synthetase family.</text>
</comment>
<dbReference type="InterPro" id="IPR036621">
    <property type="entry name" value="Anticodon-bd_dom_sf"/>
</dbReference>
<dbReference type="EMBL" id="CP011787">
    <property type="protein sequence ID" value="AKZ65637.1"/>
    <property type="molecule type" value="Genomic_DNA"/>
</dbReference>
<dbReference type="Gene3D" id="3.30.930.10">
    <property type="entry name" value="Bira Bifunctional Protein, Domain 2"/>
    <property type="match status" value="1"/>
</dbReference>
<dbReference type="PIRSF" id="PIRSF001549">
    <property type="entry name" value="His-tRNA_synth"/>
    <property type="match status" value="1"/>
</dbReference>
<dbReference type="SUPFAM" id="SSF52954">
    <property type="entry name" value="Class II aaRS ABD-related"/>
    <property type="match status" value="1"/>
</dbReference>
<keyword evidence="5 11" id="KW-0436">Ligase</keyword>
<keyword evidence="8 11" id="KW-0648">Protein biosynthesis</keyword>
<protein>
    <recommendedName>
        <fullName evidence="11">Histidine--tRNA ligase</fullName>
        <ecNumber evidence="11">6.1.1.21</ecNumber>
    </recommendedName>
    <alternativeName>
        <fullName evidence="11">Histidyl-tRNA synthetase</fullName>
        <shortName evidence="11">HisRS</shortName>
    </alternativeName>
</protein>
<evidence type="ECO:0000256" key="9">
    <source>
        <dbReference type="ARBA" id="ARBA00023146"/>
    </source>
</evidence>
<dbReference type="PATRIC" id="fig|186490.8.peg.10"/>
<sequence length="428" mass="48301">MVKIIQAIRGMKDYLPVDTTCWQNLETLLKKVLVSYGYSEIRLPLLERTILFKRAIGEITDVVEKEMYSFEDRNGDHVTLRPEGTVGCVRASIEHSLIYKTLEQRLWYIGPMFRHERPQKGRYRQFHQLGAEVFGQHGPDIDAELIMICTNWWQLLGISKYVTLEINSIGSINSRKNYCKALVNFLSKHEKYLDENCRRRMYTNPMRVLDTKNTDIKMLLLKHDAPVLADYIEDDASMHFAGLCELLDLAKIKYTINPLLVRGLDYYNGTVLEWVTNSLGSQQTICAGGRYDGLVEQLGGHDTPAIGIAIGLERLILLMQTVQPSMIVSGSSIDAYLVVIGNNIQVTAMILAEKVRHALPSLRLMTNCGGGSLKKQLRQSNKYGARIALILGESEAAAQQVIIKNLATGTQKIVPQYYVAENISNMLS</sequence>
<dbReference type="Gene3D" id="3.40.50.800">
    <property type="entry name" value="Anticodon-binding domain"/>
    <property type="match status" value="1"/>
</dbReference>
<accession>A0A0K2BKB0</accession>
<feature type="binding site" evidence="12">
    <location>
        <begin position="266"/>
        <end position="267"/>
    </location>
    <ligand>
        <name>L-histidine</name>
        <dbReference type="ChEBI" id="CHEBI:57595"/>
    </ligand>
</feature>
<keyword evidence="6 11" id="KW-0547">Nucleotide-binding</keyword>
<proteinExistence type="inferred from homology"/>
<dbReference type="AlphaFoldDB" id="A0A0K2BKB0"/>
<dbReference type="EC" id="6.1.1.21" evidence="11"/>
<feature type="domain" description="Aminoacyl-transfer RNA synthetases class-II family profile" evidence="13">
    <location>
        <begin position="22"/>
        <end position="319"/>
    </location>
</feature>
<dbReference type="FunFam" id="3.30.930.10:FF:000005">
    <property type="entry name" value="Histidine--tRNA ligase"/>
    <property type="match status" value="1"/>
</dbReference>
<evidence type="ECO:0000256" key="12">
    <source>
        <dbReference type="PIRSR" id="PIRSR001549-1"/>
    </source>
</evidence>
<feature type="binding site" evidence="12">
    <location>
        <position position="114"/>
    </location>
    <ligand>
        <name>L-histidine</name>
        <dbReference type="ChEBI" id="CHEBI:57595"/>
    </ligand>
</feature>
<comment type="catalytic activity">
    <reaction evidence="10 11">
        <text>tRNA(His) + L-histidine + ATP = L-histidyl-tRNA(His) + AMP + diphosphate + H(+)</text>
        <dbReference type="Rhea" id="RHEA:17313"/>
        <dbReference type="Rhea" id="RHEA-COMP:9665"/>
        <dbReference type="Rhea" id="RHEA-COMP:9689"/>
        <dbReference type="ChEBI" id="CHEBI:15378"/>
        <dbReference type="ChEBI" id="CHEBI:30616"/>
        <dbReference type="ChEBI" id="CHEBI:33019"/>
        <dbReference type="ChEBI" id="CHEBI:57595"/>
        <dbReference type="ChEBI" id="CHEBI:78442"/>
        <dbReference type="ChEBI" id="CHEBI:78527"/>
        <dbReference type="ChEBI" id="CHEBI:456215"/>
        <dbReference type="EC" id="6.1.1.21"/>
    </reaction>
</comment>
<comment type="subcellular location">
    <subcellularLocation>
        <location evidence="1 11">Cytoplasm</location>
    </subcellularLocation>
</comment>
<feature type="binding site" evidence="12">
    <location>
        <position position="262"/>
    </location>
    <ligand>
        <name>L-histidine</name>
        <dbReference type="ChEBI" id="CHEBI:57595"/>
    </ligand>
</feature>
<dbReference type="InterPro" id="IPR004154">
    <property type="entry name" value="Anticodon-bd"/>
</dbReference>
<dbReference type="PROSITE" id="PS50862">
    <property type="entry name" value="AA_TRNA_LIGASE_II"/>
    <property type="match status" value="1"/>
</dbReference>
<dbReference type="Pfam" id="PF03129">
    <property type="entry name" value="HGTP_anticodon"/>
    <property type="match status" value="1"/>
</dbReference>
<dbReference type="RefSeq" id="WP_053096407.1">
    <property type="nucleotide sequence ID" value="NZ_CP011787.1"/>
</dbReference>
<evidence type="ECO:0000256" key="3">
    <source>
        <dbReference type="ARBA" id="ARBA00011738"/>
    </source>
</evidence>
<dbReference type="NCBIfam" id="TIGR00442">
    <property type="entry name" value="hisS"/>
    <property type="match status" value="1"/>
</dbReference>
<name>A0A0K2BKB0_9GAMM</name>
<evidence type="ECO:0000259" key="13">
    <source>
        <dbReference type="PROSITE" id="PS50862"/>
    </source>
</evidence>
<dbReference type="KEGG" id="bcig:AB162_009"/>
<evidence type="ECO:0000256" key="11">
    <source>
        <dbReference type="HAMAP-Rule" id="MF_00127"/>
    </source>
</evidence>
<feature type="binding site" evidence="12">
    <location>
        <begin position="83"/>
        <end position="85"/>
    </location>
    <ligand>
        <name>L-histidine</name>
        <dbReference type="ChEBI" id="CHEBI:57595"/>
    </ligand>
</feature>
<evidence type="ECO:0000256" key="6">
    <source>
        <dbReference type="ARBA" id="ARBA00022741"/>
    </source>
</evidence>
<dbReference type="GO" id="GO:0005737">
    <property type="term" value="C:cytoplasm"/>
    <property type="evidence" value="ECO:0007669"/>
    <property type="project" value="UniProtKB-SubCell"/>
</dbReference>
<keyword evidence="7 11" id="KW-0067">ATP-binding</keyword>
<dbReference type="InterPro" id="IPR033656">
    <property type="entry name" value="HisRS_anticodon"/>
</dbReference>
<evidence type="ECO:0000256" key="5">
    <source>
        <dbReference type="ARBA" id="ARBA00022598"/>
    </source>
</evidence>
<evidence type="ECO:0000256" key="8">
    <source>
        <dbReference type="ARBA" id="ARBA00022917"/>
    </source>
</evidence>
<dbReference type="InterPro" id="IPR041715">
    <property type="entry name" value="HisRS-like_core"/>
</dbReference>
<dbReference type="OrthoDB" id="9800814at2"/>
<dbReference type="PANTHER" id="PTHR43707">
    <property type="entry name" value="HISTIDYL-TRNA SYNTHETASE"/>
    <property type="match status" value="1"/>
</dbReference>
<dbReference type="PANTHER" id="PTHR43707:SF1">
    <property type="entry name" value="HISTIDINE--TRNA LIGASE, MITOCHONDRIAL-RELATED"/>
    <property type="match status" value="1"/>
</dbReference>
<dbReference type="InterPro" id="IPR006195">
    <property type="entry name" value="aa-tRNA-synth_II"/>
</dbReference>
<dbReference type="GO" id="GO:0004821">
    <property type="term" value="F:histidine-tRNA ligase activity"/>
    <property type="evidence" value="ECO:0007669"/>
    <property type="project" value="UniProtKB-UniRule"/>
</dbReference>
<comment type="subunit">
    <text evidence="3 11">Homodimer.</text>
</comment>
<organism evidence="14 15">
    <name type="scientific">Candidatus Palibaumannia cicadellinicola</name>
    <dbReference type="NCBI Taxonomy" id="186490"/>
    <lineage>
        <taxon>Bacteria</taxon>
        <taxon>Pseudomonadati</taxon>
        <taxon>Pseudomonadota</taxon>
        <taxon>Gammaproteobacteria</taxon>
        <taxon>Candidatus Palibaumannia</taxon>
    </lineage>
</organism>
<evidence type="ECO:0000256" key="4">
    <source>
        <dbReference type="ARBA" id="ARBA00022490"/>
    </source>
</evidence>
<evidence type="ECO:0000256" key="1">
    <source>
        <dbReference type="ARBA" id="ARBA00004496"/>
    </source>
</evidence>
<keyword evidence="15" id="KW-1185">Reference proteome</keyword>
<dbReference type="Proteomes" id="UP000056466">
    <property type="component" value="Chromosome"/>
</dbReference>
<dbReference type="Pfam" id="PF13393">
    <property type="entry name" value="tRNA-synt_His"/>
    <property type="match status" value="1"/>
</dbReference>
<dbReference type="CDD" id="cd00859">
    <property type="entry name" value="HisRS_anticodon"/>
    <property type="match status" value="1"/>
</dbReference>
<keyword evidence="4 11" id="KW-0963">Cytoplasm</keyword>
<dbReference type="InterPro" id="IPR015807">
    <property type="entry name" value="His-tRNA-ligase"/>
</dbReference>
<dbReference type="HAMAP" id="MF_00127">
    <property type="entry name" value="His_tRNA_synth"/>
    <property type="match status" value="1"/>
</dbReference>
<evidence type="ECO:0000313" key="14">
    <source>
        <dbReference type="EMBL" id="AKZ65637.1"/>
    </source>
</evidence>
<dbReference type="GO" id="GO:0006427">
    <property type="term" value="P:histidyl-tRNA aminoacylation"/>
    <property type="evidence" value="ECO:0007669"/>
    <property type="project" value="UniProtKB-UniRule"/>
</dbReference>
<keyword evidence="9 11" id="KW-0030">Aminoacyl-tRNA synthetase</keyword>
<evidence type="ECO:0000256" key="2">
    <source>
        <dbReference type="ARBA" id="ARBA00008226"/>
    </source>
</evidence>
<dbReference type="CDD" id="cd00773">
    <property type="entry name" value="HisRS-like_core"/>
    <property type="match status" value="1"/>
</dbReference>
<dbReference type="GO" id="GO:0005524">
    <property type="term" value="F:ATP binding"/>
    <property type="evidence" value="ECO:0007669"/>
    <property type="project" value="UniProtKB-UniRule"/>
</dbReference>
<reference evidence="14 15" key="1">
    <citation type="submission" date="2015-06" db="EMBL/GenBank/DDBJ databases">
        <title>Lineage-specific patterns of genome deterioration in obligate symbionts.</title>
        <authorList>
            <person name="Bennett G.M."/>
            <person name="McCutcheon J.P."/>
            <person name="McDonald B.R."/>
            <person name="Moran N.A."/>
        </authorList>
    </citation>
    <scope>NUCLEOTIDE SEQUENCE [LARGE SCALE GENOMIC DNA]</scope>
    <source>
        <strain evidence="14 15">B-GSS</strain>
    </source>
</reference>
<evidence type="ECO:0000256" key="10">
    <source>
        <dbReference type="ARBA" id="ARBA00047639"/>
    </source>
</evidence>
<dbReference type="InterPro" id="IPR004516">
    <property type="entry name" value="HisRS/HisZ"/>
</dbReference>
<gene>
    <name evidence="11 14" type="primary">hisS</name>
    <name evidence="14" type="ORF">AB162_009</name>
</gene>
<feature type="binding site" evidence="12">
    <location>
        <position position="132"/>
    </location>
    <ligand>
        <name>L-histidine</name>
        <dbReference type="ChEBI" id="CHEBI:57595"/>
    </ligand>
</feature>